<dbReference type="EMBL" id="VBAP01000039">
    <property type="protein sequence ID" value="TMI75815.1"/>
    <property type="molecule type" value="Genomic_DNA"/>
</dbReference>
<evidence type="ECO:0000313" key="2">
    <source>
        <dbReference type="EMBL" id="TMI75815.1"/>
    </source>
</evidence>
<evidence type="ECO:0000256" key="1">
    <source>
        <dbReference type="SAM" id="Phobius"/>
    </source>
</evidence>
<dbReference type="Gene3D" id="2.170.120.30">
    <property type="match status" value="1"/>
</dbReference>
<dbReference type="InterPro" id="IPR053154">
    <property type="entry name" value="c-di-AMP_regulator"/>
</dbReference>
<organism evidence="2 3">
    <name type="scientific">Candidatus Segetimicrobium genomatis</name>
    <dbReference type="NCBI Taxonomy" id="2569760"/>
    <lineage>
        <taxon>Bacteria</taxon>
        <taxon>Bacillati</taxon>
        <taxon>Candidatus Sysuimicrobiota</taxon>
        <taxon>Candidatus Sysuimicrobiia</taxon>
        <taxon>Candidatus Sysuimicrobiales</taxon>
        <taxon>Candidatus Segetimicrobiaceae</taxon>
        <taxon>Candidatus Segetimicrobium</taxon>
    </lineage>
</organism>
<keyword evidence="1" id="KW-1133">Transmembrane helix</keyword>
<dbReference type="PANTHER" id="PTHR37804:SF1">
    <property type="entry name" value="CDAA REGULATORY PROTEIN CDAR"/>
    <property type="match status" value="1"/>
</dbReference>
<accession>A0A537IX18</accession>
<dbReference type="Pfam" id="PF07949">
    <property type="entry name" value="YbbR"/>
    <property type="match status" value="2"/>
</dbReference>
<feature type="transmembrane region" description="Helical" evidence="1">
    <location>
        <begin position="21"/>
        <end position="38"/>
    </location>
</feature>
<dbReference type="AlphaFoldDB" id="A0A537IX18"/>
<reference evidence="2 3" key="1">
    <citation type="journal article" date="2019" name="Nat. Microbiol.">
        <title>Mediterranean grassland soil C-N compound turnover is dependent on rainfall and depth, and is mediated by genomically divergent microorganisms.</title>
        <authorList>
            <person name="Diamond S."/>
            <person name="Andeer P.F."/>
            <person name="Li Z."/>
            <person name="Crits-Christoph A."/>
            <person name="Burstein D."/>
            <person name="Anantharaman K."/>
            <person name="Lane K.R."/>
            <person name="Thomas B.C."/>
            <person name="Pan C."/>
            <person name="Northen T.R."/>
            <person name="Banfield J.F."/>
        </authorList>
    </citation>
    <scope>NUCLEOTIDE SEQUENCE [LARGE SCALE GENOMIC DNA]</scope>
    <source>
        <strain evidence="2">NP_8</strain>
    </source>
</reference>
<dbReference type="Gene3D" id="2.170.120.40">
    <property type="entry name" value="YbbR-like domain"/>
    <property type="match status" value="1"/>
</dbReference>
<dbReference type="InterPro" id="IPR012505">
    <property type="entry name" value="YbbR"/>
</dbReference>
<proteinExistence type="predicted"/>
<evidence type="ECO:0000313" key="3">
    <source>
        <dbReference type="Proteomes" id="UP000318834"/>
    </source>
</evidence>
<dbReference type="Proteomes" id="UP000318834">
    <property type="component" value="Unassembled WGS sequence"/>
</dbReference>
<comment type="caution">
    <text evidence="2">The sequence shown here is derived from an EMBL/GenBank/DDBJ whole genome shotgun (WGS) entry which is preliminary data.</text>
</comment>
<name>A0A537IX18_9BACT</name>
<keyword evidence="1" id="KW-0812">Transmembrane</keyword>
<dbReference type="PANTHER" id="PTHR37804">
    <property type="entry name" value="CDAA REGULATORY PROTEIN CDAR"/>
    <property type="match status" value="1"/>
</dbReference>
<sequence length="229" mass="24618">MAVVADVPPGMRSRRLFSEQNLLLLLSFLIAVTSWYYVVTTQNPRFPRTTFKVVAVIPDITGEPAYGYSVLGVRVTPPTVTITGLPEQLAEIETVRTEPVMITGGTQDVVRDVGLVVSPELARSTRVRVAVQIAPAIAATTVRGVRVQVQNAPAGLVARVEPATVDVQVQGPVSIINKIRPEDLLARVDGTALSTGRRRVTIKVQTPPEVTVLTIKPAAVLIVVMRKGS</sequence>
<keyword evidence="1" id="KW-0472">Membrane</keyword>
<gene>
    <name evidence="2" type="ORF">E6H05_05705</name>
</gene>
<protein>
    <submittedName>
        <fullName evidence="2">YbbR-like domain-containing protein</fullName>
    </submittedName>
</protein>